<dbReference type="Proteomes" id="UP001206548">
    <property type="component" value="Unassembled WGS sequence"/>
</dbReference>
<evidence type="ECO:0000313" key="2">
    <source>
        <dbReference type="Proteomes" id="UP001206548"/>
    </source>
</evidence>
<dbReference type="Gene3D" id="1.10.3230.30">
    <property type="entry name" value="Phage gp6-like head-tail connector protein"/>
    <property type="match status" value="1"/>
</dbReference>
<accession>A0ABT2F8R2</accession>
<gene>
    <name evidence="1" type="ORF">NXS10_05345</name>
</gene>
<dbReference type="InterPro" id="IPR021146">
    <property type="entry name" value="Phage_gp6-like_head-tail"/>
</dbReference>
<sequence length="107" mass="11751">MDNSAAVEELKAMMAVDGNDDDKLIESYIVAAIAFIQNAIGSDEAFYSQKEVAPLFDVAVKALAGSYYQYRIALSDTQTYAIDLTLHSIVGQLRGLYESYLEEVENG</sequence>
<name>A0ABT2F8R2_9STRE</name>
<dbReference type="Pfam" id="PF05135">
    <property type="entry name" value="Phage_connect_1"/>
    <property type="match status" value="1"/>
</dbReference>
<dbReference type="RefSeq" id="WP_259138492.1">
    <property type="nucleotide sequence ID" value="NZ_JANUXX010000005.1"/>
</dbReference>
<dbReference type="CDD" id="cd08054">
    <property type="entry name" value="gp6"/>
    <property type="match status" value="1"/>
</dbReference>
<keyword evidence="2" id="KW-1185">Reference proteome</keyword>
<dbReference type="InterPro" id="IPR006450">
    <property type="entry name" value="Phage_HK97_gp6-like"/>
</dbReference>
<organism evidence="1 2">
    <name type="scientific">Streptococcus sciuri</name>
    <dbReference type="NCBI Taxonomy" id="2973939"/>
    <lineage>
        <taxon>Bacteria</taxon>
        <taxon>Bacillati</taxon>
        <taxon>Bacillota</taxon>
        <taxon>Bacilli</taxon>
        <taxon>Lactobacillales</taxon>
        <taxon>Streptococcaceae</taxon>
        <taxon>Streptococcus</taxon>
    </lineage>
</organism>
<dbReference type="EMBL" id="JANUXX010000005">
    <property type="protein sequence ID" value="MCS4488381.1"/>
    <property type="molecule type" value="Genomic_DNA"/>
</dbReference>
<reference evidence="1 2" key="1">
    <citation type="journal article" date="2023" name="Int. J. Syst. Evol. Microbiol.">
        <title>Streptococcus sciuri sp. nov., Staphylococcus marylandisciuri sp. nov. and Staphylococcus americanisciuri sp. nov., isolated from faeces of eastern grey squirrel (Sciurus carolinensis).</title>
        <authorList>
            <person name="Volokhov D.V."/>
            <person name="Zagorodnyaya T.A."/>
            <person name="Furtak V.A."/>
            <person name="Nattanmai G."/>
            <person name="Randall L."/>
            <person name="Jose S."/>
            <person name="Gao Y."/>
            <person name="Eisenberg T."/>
            <person name="Delmonte P."/>
            <person name="Blom J."/>
            <person name="Mitchell K.K."/>
        </authorList>
    </citation>
    <scope>NUCLEOTIDE SEQUENCE [LARGE SCALE GENOMIC DNA]</scope>
    <source>
        <strain evidence="1 2">SQ9-PEA</strain>
    </source>
</reference>
<dbReference type="NCBIfam" id="TIGR01560">
    <property type="entry name" value="put_DNA_pack"/>
    <property type="match status" value="1"/>
</dbReference>
<comment type="caution">
    <text evidence="1">The sequence shown here is derived from an EMBL/GenBank/DDBJ whole genome shotgun (WGS) entry which is preliminary data.</text>
</comment>
<evidence type="ECO:0000313" key="1">
    <source>
        <dbReference type="EMBL" id="MCS4488381.1"/>
    </source>
</evidence>
<proteinExistence type="predicted"/>
<protein>
    <submittedName>
        <fullName evidence="1">Head-tail connector protein</fullName>
    </submittedName>
</protein>